<evidence type="ECO:0000256" key="2">
    <source>
        <dbReference type="ARBA" id="ARBA00022801"/>
    </source>
</evidence>
<evidence type="ECO:0000313" key="5">
    <source>
        <dbReference type="EMBL" id="CAD9240080.1"/>
    </source>
</evidence>
<dbReference type="AlphaFoldDB" id="A0A6T5WN92"/>
<dbReference type="InterPro" id="IPR000868">
    <property type="entry name" value="Isochorismatase-like_dom"/>
</dbReference>
<dbReference type="SUPFAM" id="SSF52499">
    <property type="entry name" value="Isochorismatase-like hydrolases"/>
    <property type="match status" value="1"/>
</dbReference>
<name>A0A6T5WN92_9RHOD</name>
<feature type="domain" description="Isochorismatase-like" evidence="3">
    <location>
        <begin position="35"/>
        <end position="137"/>
    </location>
</feature>
<keyword evidence="2" id="KW-0378">Hydrolase</keyword>
<dbReference type="EMBL" id="HBGI01002798">
    <property type="protein sequence ID" value="CAD9240080.1"/>
    <property type="molecule type" value="Transcribed_RNA"/>
</dbReference>
<dbReference type="InterPro" id="IPR050272">
    <property type="entry name" value="Isochorismatase-like_hydrls"/>
</dbReference>
<evidence type="ECO:0000313" key="4">
    <source>
        <dbReference type="EMBL" id="CAD9240079.1"/>
    </source>
</evidence>
<dbReference type="Gene3D" id="3.40.50.850">
    <property type="entry name" value="Isochorismatase-like"/>
    <property type="match status" value="1"/>
</dbReference>
<comment type="similarity">
    <text evidence="1">Belongs to the isochorismatase family.</text>
</comment>
<dbReference type="InterPro" id="IPR036380">
    <property type="entry name" value="Isochorismatase-like_sf"/>
</dbReference>
<evidence type="ECO:0000259" key="3">
    <source>
        <dbReference type="Pfam" id="PF00857"/>
    </source>
</evidence>
<gene>
    <name evidence="4" type="ORF">EAUS1353_LOCUS1817</name>
    <name evidence="5" type="ORF">EAUS1353_LOCUS1818</name>
</gene>
<dbReference type="EMBL" id="HBGI01002797">
    <property type="protein sequence ID" value="CAD9240079.1"/>
    <property type="molecule type" value="Transcribed_RNA"/>
</dbReference>
<proteinExistence type="inferred from homology"/>
<sequence length="153" mass="16433">MRGGCACVALEQIYTTIESLTADGRDQSLDYKISGFLVPRGSDDARVVAAIAPRGDEIVLAKSSASVFNSTSLEYVLRNIGIEQLAVCGIVSNQCIESTIRDAADRGFLCSMVTDATAAHCERDQLSAEHNLAGFARLDTTDNVLHALRARPR</sequence>
<reference evidence="5" key="1">
    <citation type="submission" date="2021-01" db="EMBL/GenBank/DDBJ databases">
        <authorList>
            <person name="Corre E."/>
            <person name="Pelletier E."/>
            <person name="Niang G."/>
            <person name="Scheremetjew M."/>
            <person name="Finn R."/>
            <person name="Kale V."/>
            <person name="Holt S."/>
            <person name="Cochrane G."/>
            <person name="Meng A."/>
            <person name="Brown T."/>
            <person name="Cohen L."/>
        </authorList>
    </citation>
    <scope>NUCLEOTIDE SEQUENCE</scope>
    <source>
        <strain evidence="5">CCMP3124</strain>
    </source>
</reference>
<protein>
    <recommendedName>
        <fullName evidence="3">Isochorismatase-like domain-containing protein</fullName>
    </recommendedName>
</protein>
<evidence type="ECO:0000256" key="1">
    <source>
        <dbReference type="ARBA" id="ARBA00006336"/>
    </source>
</evidence>
<accession>A0A6T5WN92</accession>
<dbReference type="PANTHER" id="PTHR43540:SF1">
    <property type="entry name" value="ISOCHORISMATASE HYDROLASE"/>
    <property type="match status" value="1"/>
</dbReference>
<organism evidence="5">
    <name type="scientific">Erythrolobus australicus</name>
    <dbReference type="NCBI Taxonomy" id="1077150"/>
    <lineage>
        <taxon>Eukaryota</taxon>
        <taxon>Rhodophyta</taxon>
        <taxon>Bangiophyceae</taxon>
        <taxon>Porphyridiales</taxon>
        <taxon>Porphyridiaceae</taxon>
        <taxon>Erythrolobus</taxon>
    </lineage>
</organism>
<dbReference type="Pfam" id="PF00857">
    <property type="entry name" value="Isochorismatase"/>
    <property type="match status" value="1"/>
</dbReference>
<dbReference type="GO" id="GO:0016787">
    <property type="term" value="F:hydrolase activity"/>
    <property type="evidence" value="ECO:0007669"/>
    <property type="project" value="UniProtKB-KW"/>
</dbReference>
<dbReference type="PANTHER" id="PTHR43540">
    <property type="entry name" value="PEROXYUREIDOACRYLATE/UREIDOACRYLATE AMIDOHYDROLASE-RELATED"/>
    <property type="match status" value="1"/>
</dbReference>
<dbReference type="CDD" id="cd00431">
    <property type="entry name" value="cysteine_hydrolases"/>
    <property type="match status" value="1"/>
</dbReference>